<dbReference type="EMBL" id="NEMB01000003">
    <property type="protein sequence ID" value="PQQ66935.1"/>
    <property type="molecule type" value="Genomic_DNA"/>
</dbReference>
<proteinExistence type="predicted"/>
<feature type="transmembrane region" description="Helical" evidence="1">
    <location>
        <begin position="92"/>
        <end position="113"/>
    </location>
</feature>
<protein>
    <submittedName>
        <fullName evidence="2">Uncharacterized protein</fullName>
    </submittedName>
</protein>
<gene>
    <name evidence="2" type="ORF">B9R14_09390</name>
</gene>
<organism evidence="2 3">
    <name type="scientific">Acetivibrio saccincola</name>
    <dbReference type="NCBI Taxonomy" id="1677857"/>
    <lineage>
        <taxon>Bacteria</taxon>
        <taxon>Bacillati</taxon>
        <taxon>Bacillota</taxon>
        <taxon>Clostridia</taxon>
        <taxon>Eubacteriales</taxon>
        <taxon>Oscillospiraceae</taxon>
        <taxon>Acetivibrio</taxon>
    </lineage>
</organism>
<feature type="transmembrane region" description="Helical" evidence="1">
    <location>
        <begin position="51"/>
        <end position="71"/>
    </location>
</feature>
<dbReference type="AlphaFoldDB" id="A0A2S8RAX3"/>
<dbReference type="Proteomes" id="UP000239720">
    <property type="component" value="Unassembled WGS sequence"/>
</dbReference>
<keyword evidence="1" id="KW-0812">Transmembrane</keyword>
<keyword evidence="1" id="KW-1133">Transmembrane helix</keyword>
<comment type="caution">
    <text evidence="2">The sequence shown here is derived from an EMBL/GenBank/DDBJ whole genome shotgun (WGS) entry which is preliminary data.</text>
</comment>
<name>A0A2S8RAX3_9FIRM</name>
<evidence type="ECO:0000313" key="2">
    <source>
        <dbReference type="EMBL" id="PQQ66935.1"/>
    </source>
</evidence>
<keyword evidence="1" id="KW-0472">Membrane</keyword>
<evidence type="ECO:0000256" key="1">
    <source>
        <dbReference type="SAM" id="Phobius"/>
    </source>
</evidence>
<evidence type="ECO:0000313" key="3">
    <source>
        <dbReference type="Proteomes" id="UP000239720"/>
    </source>
</evidence>
<feature type="transmembrane region" description="Helical" evidence="1">
    <location>
        <begin position="26"/>
        <end position="45"/>
    </location>
</feature>
<sequence>MRVRKINCKRGMGVVKKSKLHSRNSIEVTICILVIIGTFIAFLIFPNQFFFKLFVYSLPGSFLFLYFTYVINLYREINGRKIRKKAVIITRLIYLIVFSIIVILIFYAALTILKGSIHDAINY</sequence>
<reference evidence="2 3" key="1">
    <citation type="journal article" date="2018" name="Syst. Appl. Microbiol.">
        <title>Characterization and high-quality draft genome sequence of Herbivorax saccincola A7, an anaerobic, alkaliphilic, thermophilic, cellulolytic, and xylanolytic bacterium.</title>
        <authorList>
            <person name="Aikawa S."/>
            <person name="Baramee S."/>
            <person name="Sermsathanaswadi J."/>
            <person name="Thianheng P."/>
            <person name="Tachaapaikoon C."/>
            <person name="Shikata A."/>
            <person name="Waeonukul R."/>
            <person name="Pason P."/>
            <person name="Ratanakhanokchai K."/>
            <person name="Kosugi A."/>
        </authorList>
    </citation>
    <scope>NUCLEOTIDE SEQUENCE [LARGE SCALE GENOMIC DNA]</scope>
    <source>
        <strain evidence="2 3">A7</strain>
    </source>
</reference>
<accession>A0A2S8RAX3</accession>